<gene>
    <name evidence="2" type="ORF">BJ322DRAFT_1017812</name>
</gene>
<name>A0A9P6HRP1_9AGAM</name>
<evidence type="ECO:0000313" key="2">
    <source>
        <dbReference type="EMBL" id="KAF9791280.1"/>
    </source>
</evidence>
<proteinExistence type="predicted"/>
<keyword evidence="3" id="KW-1185">Reference proteome</keyword>
<protein>
    <submittedName>
        <fullName evidence="2">Uncharacterized protein</fullName>
    </submittedName>
</protein>
<sequence length="649" mass="73688">MPPSEPIDLTVEPRDLLPKVVTDEWLPKEEKSIFFELVLHQATVQHFDYVDLLKIPPPALPDISKAYQDAIKKSKPSILSVTLQLYQRDPITLPTWIFLYWVEIQRAVGIWQQWKIALRWVKEQSALPQASDLHHRLLLGLFHFSWSHGAAYTKDITPLLLNSSVESFLNSFHIDHGVGKIRADYWAQVGPDHAGRHVFATVDHFNAIINFYGPSPVKKDGYQWDILMVVENQVVTGEVDVFCGVMHLPLHWVSVVIDFQQLKILYGDFLTGQMPKRQHQACECTLVASLLSTPLPTLNIPLLSPDPIILVCHQMEITLDIISKMTTIDGDSEIPDDLSFLSPPTFVQPLPGFSPTPLVSSGVTSDSDLPPLPTPSKPPQPVNQAGLFNFFSAKPAEEVHAGWSEKKRKNRDRNEERGVTAICQEEEWKNEKLQVSRDNNRLSQQKRQKRMQHEEIKAGIRAKDGKGVEGRQIIMLKHVIIELEREVQIPSQSEVASASCPKQAILTEVKRQESTKAGKTYKPTKQDEAPHKTTNWKSEIFWPMIETAAGQQIGKPNLTQLVSHLQQFDEGFEHLSHQWVRLSGQVDIKQISMYFTSVHLDLSLTHGIMPAIIAAKAPDTFKVTVSWVVHGNYIWDHFKFQESFVKKFS</sequence>
<evidence type="ECO:0000256" key="1">
    <source>
        <dbReference type="SAM" id="MobiDB-lite"/>
    </source>
</evidence>
<organism evidence="2 3">
    <name type="scientific">Thelephora terrestris</name>
    <dbReference type="NCBI Taxonomy" id="56493"/>
    <lineage>
        <taxon>Eukaryota</taxon>
        <taxon>Fungi</taxon>
        <taxon>Dikarya</taxon>
        <taxon>Basidiomycota</taxon>
        <taxon>Agaricomycotina</taxon>
        <taxon>Agaricomycetes</taxon>
        <taxon>Thelephorales</taxon>
        <taxon>Thelephoraceae</taxon>
        <taxon>Thelephora</taxon>
    </lineage>
</organism>
<evidence type="ECO:0000313" key="3">
    <source>
        <dbReference type="Proteomes" id="UP000736335"/>
    </source>
</evidence>
<comment type="caution">
    <text evidence="2">The sequence shown here is derived from an EMBL/GenBank/DDBJ whole genome shotgun (WGS) entry which is preliminary data.</text>
</comment>
<feature type="region of interest" description="Disordered" evidence="1">
    <location>
        <begin position="511"/>
        <end position="532"/>
    </location>
</feature>
<feature type="compositionally biased region" description="Pro residues" evidence="1">
    <location>
        <begin position="370"/>
        <end position="379"/>
    </location>
</feature>
<feature type="region of interest" description="Disordered" evidence="1">
    <location>
        <begin position="357"/>
        <end position="379"/>
    </location>
</feature>
<reference evidence="2" key="2">
    <citation type="submission" date="2020-11" db="EMBL/GenBank/DDBJ databases">
        <authorList>
            <consortium name="DOE Joint Genome Institute"/>
            <person name="Kuo A."/>
            <person name="Miyauchi S."/>
            <person name="Kiss E."/>
            <person name="Drula E."/>
            <person name="Kohler A."/>
            <person name="Sanchez-Garcia M."/>
            <person name="Andreopoulos B."/>
            <person name="Barry K.W."/>
            <person name="Bonito G."/>
            <person name="Buee M."/>
            <person name="Carver A."/>
            <person name="Chen C."/>
            <person name="Cichocki N."/>
            <person name="Clum A."/>
            <person name="Culley D."/>
            <person name="Crous P.W."/>
            <person name="Fauchery L."/>
            <person name="Girlanda M."/>
            <person name="Hayes R."/>
            <person name="Keri Z."/>
            <person name="Labutti K."/>
            <person name="Lipzen A."/>
            <person name="Lombard V."/>
            <person name="Magnuson J."/>
            <person name="Maillard F."/>
            <person name="Morin E."/>
            <person name="Murat C."/>
            <person name="Nolan M."/>
            <person name="Ohm R."/>
            <person name="Pangilinan J."/>
            <person name="Pereira M."/>
            <person name="Perotto S."/>
            <person name="Peter M."/>
            <person name="Riley R."/>
            <person name="Sitrit Y."/>
            <person name="Stielow B."/>
            <person name="Szollosi G."/>
            <person name="Zifcakova L."/>
            <person name="Stursova M."/>
            <person name="Spatafora J.W."/>
            <person name="Tedersoo L."/>
            <person name="Vaario L.-M."/>
            <person name="Yamada A."/>
            <person name="Yan M."/>
            <person name="Wang P."/>
            <person name="Xu J."/>
            <person name="Bruns T."/>
            <person name="Baldrian P."/>
            <person name="Vilgalys R."/>
            <person name="Henrissat B."/>
            <person name="Grigoriev I.V."/>
            <person name="Hibbett D."/>
            <person name="Nagy L.G."/>
            <person name="Martin F.M."/>
        </authorList>
    </citation>
    <scope>NUCLEOTIDE SEQUENCE</scope>
    <source>
        <strain evidence="2">UH-Tt-Lm1</strain>
    </source>
</reference>
<reference evidence="2" key="1">
    <citation type="journal article" date="2020" name="Nat. Commun.">
        <title>Large-scale genome sequencing of mycorrhizal fungi provides insights into the early evolution of symbiotic traits.</title>
        <authorList>
            <person name="Miyauchi S."/>
            <person name="Kiss E."/>
            <person name="Kuo A."/>
            <person name="Drula E."/>
            <person name="Kohler A."/>
            <person name="Sanchez-Garcia M."/>
            <person name="Morin E."/>
            <person name="Andreopoulos B."/>
            <person name="Barry K.W."/>
            <person name="Bonito G."/>
            <person name="Buee M."/>
            <person name="Carver A."/>
            <person name="Chen C."/>
            <person name="Cichocki N."/>
            <person name="Clum A."/>
            <person name="Culley D."/>
            <person name="Crous P.W."/>
            <person name="Fauchery L."/>
            <person name="Girlanda M."/>
            <person name="Hayes R.D."/>
            <person name="Keri Z."/>
            <person name="LaButti K."/>
            <person name="Lipzen A."/>
            <person name="Lombard V."/>
            <person name="Magnuson J."/>
            <person name="Maillard F."/>
            <person name="Murat C."/>
            <person name="Nolan M."/>
            <person name="Ohm R.A."/>
            <person name="Pangilinan J."/>
            <person name="Pereira M.F."/>
            <person name="Perotto S."/>
            <person name="Peter M."/>
            <person name="Pfister S."/>
            <person name="Riley R."/>
            <person name="Sitrit Y."/>
            <person name="Stielow J.B."/>
            <person name="Szollosi G."/>
            <person name="Zifcakova L."/>
            <person name="Stursova M."/>
            <person name="Spatafora J.W."/>
            <person name="Tedersoo L."/>
            <person name="Vaario L.M."/>
            <person name="Yamada A."/>
            <person name="Yan M."/>
            <person name="Wang P."/>
            <person name="Xu J."/>
            <person name="Bruns T."/>
            <person name="Baldrian P."/>
            <person name="Vilgalys R."/>
            <person name="Dunand C."/>
            <person name="Henrissat B."/>
            <person name="Grigoriev I.V."/>
            <person name="Hibbett D."/>
            <person name="Nagy L.G."/>
            <person name="Martin F.M."/>
        </authorList>
    </citation>
    <scope>NUCLEOTIDE SEQUENCE</scope>
    <source>
        <strain evidence="2">UH-Tt-Lm1</strain>
    </source>
</reference>
<accession>A0A9P6HRP1</accession>
<dbReference type="EMBL" id="WIUZ02000002">
    <property type="protein sequence ID" value="KAF9791280.1"/>
    <property type="molecule type" value="Genomic_DNA"/>
</dbReference>
<dbReference type="AlphaFoldDB" id="A0A9P6HRP1"/>
<dbReference type="Proteomes" id="UP000736335">
    <property type="component" value="Unassembled WGS sequence"/>
</dbReference>
<dbReference type="OrthoDB" id="3341102at2759"/>